<dbReference type="InterPro" id="IPR032506">
    <property type="entry name" value="SGSH_C"/>
</dbReference>
<dbReference type="PANTHER" id="PTHR43108:SF6">
    <property type="entry name" value="N-SULPHOGLUCOSAMINE SULPHOHYDROLASE"/>
    <property type="match status" value="1"/>
</dbReference>
<comment type="similarity">
    <text evidence="1">Belongs to the sulfatase family.</text>
</comment>
<evidence type="ECO:0000256" key="1">
    <source>
        <dbReference type="ARBA" id="ARBA00008779"/>
    </source>
</evidence>
<dbReference type="Pfam" id="PF16347">
    <property type="entry name" value="SGSH_C"/>
    <property type="match status" value="1"/>
</dbReference>
<dbReference type="InterPro" id="IPR024607">
    <property type="entry name" value="Sulfatase_CS"/>
</dbReference>
<dbReference type="CDD" id="cd16031">
    <property type="entry name" value="G6S_like"/>
    <property type="match status" value="1"/>
</dbReference>
<keyword evidence="5" id="KW-1185">Reference proteome</keyword>
<dbReference type="PROSITE" id="PS00523">
    <property type="entry name" value="SULFATASE_1"/>
    <property type="match status" value="1"/>
</dbReference>
<dbReference type="SUPFAM" id="SSF53649">
    <property type="entry name" value="Alkaline phosphatase-like"/>
    <property type="match status" value="1"/>
</dbReference>
<dbReference type="PANTHER" id="PTHR43108">
    <property type="entry name" value="N-ACETYLGLUCOSAMINE-6-SULFATASE FAMILY MEMBER"/>
    <property type="match status" value="1"/>
</dbReference>
<dbReference type="AlphaFoldDB" id="A0A937F7E7"/>
<proteinExistence type="inferred from homology"/>
<sequence>MHKTISAILLALFVGLLTGCGGGSSQEVDDNSAASTQRPNIIFIMSDDHAVDAISAYGSEVGKLAPTPNIDRLADEGAIFTRNYNTNSLCGPSRATIITGKFSHLNGFRMNGDKFDGSQITLPKLLAKADYSTAVIGKWHLGTEPTGFDHYDIFEGQGNYYNPDFIADGDSSVVKGYATDIVTDKGISWIEKQKESGKPFFLMLHQKAPHRNWMAPARYYNVYDSVEFPVPSDYFRKFDDTQKAAKNQIMTIYKDMYAGYDLKMTEKEGSPELAHDPFHIEFERMTPEERAAWDKAYQPKNDAFHKANLKGEDLARWKYQRYMQEYLATIKAVDDGVGEVLDYLEANGLAENTIVVYTSDQGFYMGENGWFDKRFMYETSFRQPFLIRYPKKIAAGKEVAALTQNLDFAETLLDYAGVEIPEDMQGKSFRPLLEGKVKDEDFRDALFYEFYDFPAFHMVDRHYGVSDGKYKLMHFYDANDYWEMYDLEKDPREHNNVYDNPEYADVQKRLQEKLNALMQEYNVPQDEWKKSSPEKIEKFYDNFQKMYETEDYFHKVILKGNKAILNGEKAKKSK</sequence>
<reference evidence="4" key="1">
    <citation type="submission" date="2021-01" db="EMBL/GenBank/DDBJ databases">
        <title>Fulvivirga kasyanovii gen. nov., sp nov., a novel member of the phylum Bacteroidetes isolated from seawater in a mussel farm.</title>
        <authorList>
            <person name="Zhao L.-H."/>
            <person name="Wang Z.-J."/>
        </authorList>
    </citation>
    <scope>NUCLEOTIDE SEQUENCE</scope>
    <source>
        <strain evidence="4">2943</strain>
    </source>
</reference>
<protein>
    <submittedName>
        <fullName evidence="4">Sulfatase</fullName>
    </submittedName>
</protein>
<dbReference type="PROSITE" id="PS51257">
    <property type="entry name" value="PROKAR_LIPOPROTEIN"/>
    <property type="match status" value="1"/>
</dbReference>
<feature type="domain" description="N-sulphoglucosamine sulphohydrolase C-terminal" evidence="3">
    <location>
        <begin position="366"/>
        <end position="519"/>
    </location>
</feature>
<dbReference type="Proteomes" id="UP000659388">
    <property type="component" value="Unassembled WGS sequence"/>
</dbReference>
<organism evidence="4 5">
    <name type="scientific">Fulvivirga sediminis</name>
    <dbReference type="NCBI Taxonomy" id="2803949"/>
    <lineage>
        <taxon>Bacteria</taxon>
        <taxon>Pseudomonadati</taxon>
        <taxon>Bacteroidota</taxon>
        <taxon>Cytophagia</taxon>
        <taxon>Cytophagales</taxon>
        <taxon>Fulvivirgaceae</taxon>
        <taxon>Fulvivirga</taxon>
    </lineage>
</organism>
<dbReference type="EMBL" id="JAESIY010000004">
    <property type="protein sequence ID" value="MBL3656386.1"/>
    <property type="molecule type" value="Genomic_DNA"/>
</dbReference>
<dbReference type="GO" id="GO:0016787">
    <property type="term" value="F:hydrolase activity"/>
    <property type="evidence" value="ECO:0007669"/>
    <property type="project" value="UniProtKB-KW"/>
</dbReference>
<gene>
    <name evidence="4" type="ORF">JL102_09615</name>
</gene>
<keyword evidence="2" id="KW-0378">Hydrolase</keyword>
<evidence type="ECO:0000256" key="2">
    <source>
        <dbReference type="ARBA" id="ARBA00022801"/>
    </source>
</evidence>
<evidence type="ECO:0000259" key="3">
    <source>
        <dbReference type="Pfam" id="PF16347"/>
    </source>
</evidence>
<accession>A0A937F7E7</accession>
<dbReference type="RefSeq" id="WP_202244169.1">
    <property type="nucleotide sequence ID" value="NZ_JAESIY010000004.1"/>
</dbReference>
<evidence type="ECO:0000313" key="4">
    <source>
        <dbReference type="EMBL" id="MBL3656386.1"/>
    </source>
</evidence>
<comment type="caution">
    <text evidence="4">The sequence shown here is derived from an EMBL/GenBank/DDBJ whole genome shotgun (WGS) entry which is preliminary data.</text>
</comment>
<evidence type="ECO:0000313" key="5">
    <source>
        <dbReference type="Proteomes" id="UP000659388"/>
    </source>
</evidence>
<dbReference type="InterPro" id="IPR017850">
    <property type="entry name" value="Alkaline_phosphatase_core_sf"/>
</dbReference>
<dbReference type="Gene3D" id="3.40.720.10">
    <property type="entry name" value="Alkaline Phosphatase, subunit A"/>
    <property type="match status" value="1"/>
</dbReference>
<name>A0A937F7E7_9BACT</name>